<dbReference type="EMBL" id="VBAK01000044">
    <property type="protein sequence ID" value="TMI92969.1"/>
    <property type="molecule type" value="Genomic_DNA"/>
</dbReference>
<proteinExistence type="inferred from homology"/>
<dbReference type="PANTHER" id="PTHR34406">
    <property type="entry name" value="PROTEIN YCEI"/>
    <property type="match status" value="1"/>
</dbReference>
<evidence type="ECO:0000313" key="4">
    <source>
        <dbReference type="EMBL" id="TMI92969.1"/>
    </source>
</evidence>
<dbReference type="Proteomes" id="UP000318509">
    <property type="component" value="Unassembled WGS sequence"/>
</dbReference>
<dbReference type="PANTHER" id="PTHR34406:SF2">
    <property type="entry name" value="PERIPLASMIC PROTEIN"/>
    <property type="match status" value="1"/>
</dbReference>
<evidence type="ECO:0000256" key="1">
    <source>
        <dbReference type="ARBA" id="ARBA00008812"/>
    </source>
</evidence>
<comment type="caution">
    <text evidence="4">The sequence shown here is derived from an EMBL/GenBank/DDBJ whole genome shotgun (WGS) entry which is preliminary data.</text>
</comment>
<evidence type="ECO:0000259" key="3">
    <source>
        <dbReference type="SMART" id="SM00867"/>
    </source>
</evidence>
<dbReference type="SUPFAM" id="SSF101874">
    <property type="entry name" value="YceI-like"/>
    <property type="match status" value="1"/>
</dbReference>
<dbReference type="Gene3D" id="2.40.128.110">
    <property type="entry name" value="Lipid/polyisoprenoid-binding, YceI-like"/>
    <property type="match status" value="1"/>
</dbReference>
<organism evidence="4 5">
    <name type="scientific">Candidatus Segetimicrobium genomatis</name>
    <dbReference type="NCBI Taxonomy" id="2569760"/>
    <lineage>
        <taxon>Bacteria</taxon>
        <taxon>Bacillati</taxon>
        <taxon>Candidatus Sysuimicrobiota</taxon>
        <taxon>Candidatus Sysuimicrobiia</taxon>
        <taxon>Candidatus Sysuimicrobiales</taxon>
        <taxon>Candidatus Segetimicrobiaceae</taxon>
        <taxon>Candidatus Segetimicrobium</taxon>
    </lineage>
</organism>
<dbReference type="InterPro" id="IPR007372">
    <property type="entry name" value="Lipid/polyisoprenoid-bd_YceI"/>
</dbReference>
<accession>A0A537KB23</accession>
<reference evidence="4 5" key="1">
    <citation type="journal article" date="2019" name="Nat. Microbiol.">
        <title>Mediterranean grassland soil C-N compound turnover is dependent on rainfall and depth, and is mediated by genomically divergent microorganisms.</title>
        <authorList>
            <person name="Diamond S."/>
            <person name="Andeer P.F."/>
            <person name="Li Z."/>
            <person name="Crits-Christoph A."/>
            <person name="Burstein D."/>
            <person name="Anantharaman K."/>
            <person name="Lane K.R."/>
            <person name="Thomas B.C."/>
            <person name="Pan C."/>
            <person name="Northen T.R."/>
            <person name="Banfield J.F."/>
        </authorList>
    </citation>
    <scope>NUCLEOTIDE SEQUENCE [LARGE SCALE GENOMIC DNA]</scope>
    <source>
        <strain evidence="4">NP_3</strain>
    </source>
</reference>
<dbReference type="Pfam" id="PF04264">
    <property type="entry name" value="YceI"/>
    <property type="match status" value="1"/>
</dbReference>
<evidence type="ECO:0000313" key="5">
    <source>
        <dbReference type="Proteomes" id="UP000318509"/>
    </source>
</evidence>
<protein>
    <submittedName>
        <fullName evidence="4">Polyisoprenoid-binding protein</fullName>
    </submittedName>
</protein>
<feature type="domain" description="Lipid/polyisoprenoid-binding YceI-like" evidence="3">
    <location>
        <begin position="24"/>
        <end position="195"/>
    </location>
</feature>
<feature type="signal peptide" evidence="2">
    <location>
        <begin position="1"/>
        <end position="20"/>
    </location>
</feature>
<dbReference type="InterPro" id="IPR036761">
    <property type="entry name" value="TTHA0802/YceI-like_sf"/>
</dbReference>
<evidence type="ECO:0000256" key="2">
    <source>
        <dbReference type="SAM" id="SignalP"/>
    </source>
</evidence>
<dbReference type="AlphaFoldDB" id="A0A537KB23"/>
<keyword evidence="2" id="KW-0732">Signal</keyword>
<sequence>MDLRMRLVAVVLAASSAATAAPVTYKIDPNHTHPLVELDHFAGLSTWRGLFKTTSGTITVDREHATGTVEVVVDTASIDFGHDKLNQIAVRTKIGDWNGLDVENFPTASFHGALGGFRDGAPTRVEGELTLRGVTRPLNLRIESFKCIPDHPIVKREVCGADAFGTFNRADFGINTGVQYGFRQEVTLRIQVEAIRQD</sequence>
<name>A0A537KB23_9BACT</name>
<dbReference type="SMART" id="SM00867">
    <property type="entry name" value="YceI"/>
    <property type="match status" value="1"/>
</dbReference>
<feature type="chain" id="PRO_5022063421" evidence="2">
    <location>
        <begin position="21"/>
        <end position="198"/>
    </location>
</feature>
<gene>
    <name evidence="4" type="ORF">E6H00_01950</name>
</gene>
<comment type="similarity">
    <text evidence="1">Belongs to the UPF0312 family.</text>
</comment>